<evidence type="ECO:0000256" key="1">
    <source>
        <dbReference type="ARBA" id="ARBA00003686"/>
    </source>
</evidence>
<evidence type="ECO:0000256" key="7">
    <source>
        <dbReference type="ARBA" id="ARBA00047110"/>
    </source>
</evidence>
<comment type="function">
    <text evidence="1">Binds 16S rRNA, required for the assembly of 30S particles and may also be responsible for determining the conformation of the 16S rRNA at the A site.</text>
</comment>
<comment type="similarity">
    <text evidence="2">Belongs to the universal ribosomal protein uS14 family.</text>
</comment>
<gene>
    <name evidence="8" type="primary">rpsN</name>
    <name evidence="8" type="ORF">FZC36_00475</name>
</gene>
<keyword evidence="4" id="KW-0687">Ribonucleoprotein</keyword>
<organism evidence="8 9">
    <name type="scientific">Candidatus Nesciobacter abundans</name>
    <dbReference type="NCBI Taxonomy" id="2601668"/>
    <lineage>
        <taxon>Bacteria</taxon>
        <taxon>Pseudomonadati</taxon>
        <taxon>Pseudomonadota</taxon>
        <taxon>Alphaproteobacteria</taxon>
        <taxon>Holosporales</taxon>
        <taxon>Holosporaceae</taxon>
        <taxon>Candidatus Nesciobacter</taxon>
    </lineage>
</organism>
<sequence length="101" mass="11675">MASIGIVNRNKKRVEMEKKYRDRRNKLKSIMKSKTVSMKEKVEAARKLNSLPVKSFSTRTALRCEITGRPRAIVKQFGLCRIKFREFALAGYLPGIKKASW</sequence>
<name>A0A5C0UJD2_9PROT</name>
<dbReference type="InterPro" id="IPR001209">
    <property type="entry name" value="Ribosomal_uS14"/>
</dbReference>
<reference evidence="8 9" key="1">
    <citation type="submission" date="2019-08" db="EMBL/GenBank/DDBJ databases">
        <title>Highly reduced genomes of protist endosymbionts show evolutionary convergence.</title>
        <authorList>
            <person name="George E."/>
            <person name="Husnik F."/>
            <person name="Tashyreva D."/>
            <person name="Prokopchuk G."/>
            <person name="Horak A."/>
            <person name="Kwong W.K."/>
            <person name="Lukes J."/>
            <person name="Keeling P.J."/>
        </authorList>
    </citation>
    <scope>NUCLEOTIDE SEQUENCE [LARGE SCALE GENOMIC DNA]</scope>
    <source>
        <strain evidence="8">1604HC</strain>
    </source>
</reference>
<dbReference type="PANTHER" id="PTHR19836:SF19">
    <property type="entry name" value="SMALL RIBOSOMAL SUBUNIT PROTEIN US14M"/>
    <property type="match status" value="1"/>
</dbReference>
<evidence type="ECO:0000256" key="6">
    <source>
        <dbReference type="ARBA" id="ARBA00035312"/>
    </source>
</evidence>
<dbReference type="GO" id="GO:0006412">
    <property type="term" value="P:translation"/>
    <property type="evidence" value="ECO:0007669"/>
    <property type="project" value="InterPro"/>
</dbReference>
<dbReference type="Proteomes" id="UP000324924">
    <property type="component" value="Chromosome"/>
</dbReference>
<keyword evidence="9" id="KW-1185">Reference proteome</keyword>
<comment type="subunit">
    <text evidence="7">Part of the 30S ribosomal subunit. Contacts proteins S3 and S10.</text>
</comment>
<dbReference type="PANTHER" id="PTHR19836">
    <property type="entry name" value="30S RIBOSOMAL PROTEIN S14"/>
    <property type="match status" value="1"/>
</dbReference>
<protein>
    <recommendedName>
        <fullName evidence="5">Small ribosomal subunit protein uS14</fullName>
    </recommendedName>
    <alternativeName>
        <fullName evidence="6">30S ribosomal protein S14</fullName>
    </alternativeName>
</protein>
<dbReference type="EMBL" id="CP043314">
    <property type="protein sequence ID" value="QEK38914.1"/>
    <property type="molecule type" value="Genomic_DNA"/>
</dbReference>
<accession>A0A5C0UJD2</accession>
<evidence type="ECO:0000256" key="3">
    <source>
        <dbReference type="ARBA" id="ARBA00022980"/>
    </source>
</evidence>
<dbReference type="KEGG" id="nabu:FZC36_00475"/>
<dbReference type="AlphaFoldDB" id="A0A5C0UJD2"/>
<evidence type="ECO:0000313" key="8">
    <source>
        <dbReference type="EMBL" id="QEK38914.1"/>
    </source>
</evidence>
<dbReference type="GO" id="GO:0015935">
    <property type="term" value="C:small ribosomal subunit"/>
    <property type="evidence" value="ECO:0007669"/>
    <property type="project" value="TreeGrafter"/>
</dbReference>
<proteinExistence type="inferred from homology"/>
<dbReference type="RefSeq" id="WP_148972037.1">
    <property type="nucleotide sequence ID" value="NZ_CP043314.1"/>
</dbReference>
<dbReference type="FunFam" id="1.10.287.1480:FF:000001">
    <property type="entry name" value="30S ribosomal protein S14"/>
    <property type="match status" value="1"/>
</dbReference>
<dbReference type="PROSITE" id="PS00527">
    <property type="entry name" value="RIBOSOMAL_S14"/>
    <property type="match status" value="1"/>
</dbReference>
<dbReference type="Gene3D" id="1.10.287.1480">
    <property type="match status" value="1"/>
</dbReference>
<dbReference type="GO" id="GO:0005737">
    <property type="term" value="C:cytoplasm"/>
    <property type="evidence" value="ECO:0007669"/>
    <property type="project" value="UniProtKB-ARBA"/>
</dbReference>
<dbReference type="OrthoDB" id="9810484at2"/>
<evidence type="ECO:0000256" key="4">
    <source>
        <dbReference type="ARBA" id="ARBA00023274"/>
    </source>
</evidence>
<evidence type="ECO:0000256" key="2">
    <source>
        <dbReference type="ARBA" id="ARBA00009083"/>
    </source>
</evidence>
<keyword evidence="3 8" id="KW-0689">Ribosomal protein</keyword>
<evidence type="ECO:0000256" key="5">
    <source>
        <dbReference type="ARBA" id="ARBA00035167"/>
    </source>
</evidence>
<dbReference type="NCBIfam" id="NF006477">
    <property type="entry name" value="PRK08881.1"/>
    <property type="match status" value="1"/>
</dbReference>
<dbReference type="SUPFAM" id="SSF57716">
    <property type="entry name" value="Glucocorticoid receptor-like (DNA-binding domain)"/>
    <property type="match status" value="1"/>
</dbReference>
<dbReference type="InterPro" id="IPR018271">
    <property type="entry name" value="Ribosomal_uS14_CS"/>
</dbReference>
<dbReference type="Pfam" id="PF00253">
    <property type="entry name" value="Ribosomal_S14"/>
    <property type="match status" value="1"/>
</dbReference>
<evidence type="ECO:0000313" key="9">
    <source>
        <dbReference type="Proteomes" id="UP000324924"/>
    </source>
</evidence>
<dbReference type="GO" id="GO:0003735">
    <property type="term" value="F:structural constituent of ribosome"/>
    <property type="evidence" value="ECO:0007669"/>
    <property type="project" value="InterPro"/>
</dbReference>